<proteinExistence type="predicted"/>
<keyword evidence="1" id="KW-0472">Membrane</keyword>
<dbReference type="PANTHER" id="PTHR35519:SF2">
    <property type="entry name" value="PH DOMAIN PROTEIN"/>
    <property type="match status" value="1"/>
</dbReference>
<keyword evidence="1" id="KW-0812">Transmembrane</keyword>
<feature type="non-terminal residue" evidence="2">
    <location>
        <position position="164"/>
    </location>
</feature>
<dbReference type="OrthoDB" id="2103474at2759"/>
<accession>A0A9P5Z6E3</accession>
<evidence type="ECO:0000313" key="3">
    <source>
        <dbReference type="Proteomes" id="UP000807469"/>
    </source>
</evidence>
<dbReference type="PANTHER" id="PTHR35519">
    <property type="entry name" value="MEMBRANE PROTEINS"/>
    <property type="match status" value="1"/>
</dbReference>
<keyword evidence="3" id="KW-1185">Reference proteome</keyword>
<dbReference type="Proteomes" id="UP000807469">
    <property type="component" value="Unassembled WGS sequence"/>
</dbReference>
<comment type="caution">
    <text evidence="2">The sequence shown here is derived from an EMBL/GenBank/DDBJ whole genome shotgun (WGS) entry which is preliminary data.</text>
</comment>
<reference evidence="2" key="1">
    <citation type="submission" date="2020-11" db="EMBL/GenBank/DDBJ databases">
        <authorList>
            <consortium name="DOE Joint Genome Institute"/>
            <person name="Ahrendt S."/>
            <person name="Riley R."/>
            <person name="Andreopoulos W."/>
            <person name="Labutti K."/>
            <person name="Pangilinan J."/>
            <person name="Ruiz-Duenas F.J."/>
            <person name="Barrasa J.M."/>
            <person name="Sanchez-Garcia M."/>
            <person name="Camarero S."/>
            <person name="Miyauchi S."/>
            <person name="Serrano A."/>
            <person name="Linde D."/>
            <person name="Babiker R."/>
            <person name="Drula E."/>
            <person name="Ayuso-Fernandez I."/>
            <person name="Pacheco R."/>
            <person name="Padilla G."/>
            <person name="Ferreira P."/>
            <person name="Barriuso J."/>
            <person name="Kellner H."/>
            <person name="Castanera R."/>
            <person name="Alfaro M."/>
            <person name="Ramirez L."/>
            <person name="Pisabarro A.G."/>
            <person name="Kuo A."/>
            <person name="Tritt A."/>
            <person name="Lipzen A."/>
            <person name="He G."/>
            <person name="Yan M."/>
            <person name="Ng V."/>
            <person name="Cullen D."/>
            <person name="Martin F."/>
            <person name="Rosso M.-N."/>
            <person name="Henrissat B."/>
            <person name="Hibbett D."/>
            <person name="Martinez A.T."/>
            <person name="Grigoriev I.V."/>
        </authorList>
    </citation>
    <scope>NUCLEOTIDE SEQUENCE</scope>
    <source>
        <strain evidence="2">CIRM-BRFM 674</strain>
    </source>
</reference>
<feature type="non-terminal residue" evidence="2">
    <location>
        <position position="1"/>
    </location>
</feature>
<keyword evidence="1" id="KW-1133">Transmembrane helix</keyword>
<feature type="transmembrane region" description="Helical" evidence="1">
    <location>
        <begin position="68"/>
        <end position="88"/>
    </location>
</feature>
<dbReference type="InterPro" id="IPR025187">
    <property type="entry name" value="DUF4112"/>
</dbReference>
<gene>
    <name evidence="2" type="ORF">BDN70DRAFT_784504</name>
</gene>
<dbReference type="Pfam" id="PF13430">
    <property type="entry name" value="DUF4112"/>
    <property type="match status" value="1"/>
</dbReference>
<organism evidence="2 3">
    <name type="scientific">Pholiota conissans</name>
    <dbReference type="NCBI Taxonomy" id="109636"/>
    <lineage>
        <taxon>Eukaryota</taxon>
        <taxon>Fungi</taxon>
        <taxon>Dikarya</taxon>
        <taxon>Basidiomycota</taxon>
        <taxon>Agaricomycotina</taxon>
        <taxon>Agaricomycetes</taxon>
        <taxon>Agaricomycetidae</taxon>
        <taxon>Agaricales</taxon>
        <taxon>Agaricineae</taxon>
        <taxon>Strophariaceae</taxon>
        <taxon>Pholiota</taxon>
    </lineage>
</organism>
<dbReference type="EMBL" id="MU155172">
    <property type="protein sequence ID" value="KAF9481939.1"/>
    <property type="molecule type" value="Genomic_DNA"/>
</dbReference>
<feature type="transmembrane region" description="Helical" evidence="1">
    <location>
        <begin position="122"/>
        <end position="141"/>
    </location>
</feature>
<protein>
    <submittedName>
        <fullName evidence="2">Uncharacterized protein</fullName>
    </submittedName>
</protein>
<dbReference type="AlphaFoldDB" id="A0A9P5Z6E3"/>
<evidence type="ECO:0000313" key="2">
    <source>
        <dbReference type="EMBL" id="KAF9481939.1"/>
    </source>
</evidence>
<evidence type="ECO:0000256" key="1">
    <source>
        <dbReference type="SAM" id="Phobius"/>
    </source>
</evidence>
<sequence>TILNKAGVALFEKNLEHYQPADPLYEYYTDVDGKQQRRNRDLPPGLSQRDEHILQSVKKRAHYLDKGLNICGLHFGWSFFIGIIPIIGDIIDAVLNYMLVVRVARHADIPDWLLHEMLLNNAISAAVGLVPFAGDVFIAVFKANWRNAALLEEYLRIRGEGFIK</sequence>
<name>A0A9P5Z6E3_9AGAR</name>